<dbReference type="AlphaFoldDB" id="A0A4R6DH19"/>
<reference evidence="1 2" key="1">
    <citation type="submission" date="2019-03" db="EMBL/GenBank/DDBJ databases">
        <title>Genomic analyses of the natural microbiome of Caenorhabditis elegans.</title>
        <authorList>
            <person name="Samuel B."/>
        </authorList>
    </citation>
    <scope>NUCLEOTIDE SEQUENCE [LARGE SCALE GENOMIC DNA]</scope>
    <source>
        <strain evidence="1 2">JUb65</strain>
    </source>
</reference>
<gene>
    <name evidence="1" type="ORF">EDF64_106145</name>
</gene>
<dbReference type="Proteomes" id="UP000295764">
    <property type="component" value="Unassembled WGS sequence"/>
</dbReference>
<organism evidence="1 2">
    <name type="scientific">Curtobacterium flaccumfaciens</name>
    <dbReference type="NCBI Taxonomy" id="2035"/>
    <lineage>
        <taxon>Bacteria</taxon>
        <taxon>Bacillati</taxon>
        <taxon>Actinomycetota</taxon>
        <taxon>Actinomycetes</taxon>
        <taxon>Micrococcales</taxon>
        <taxon>Microbacteriaceae</taxon>
        <taxon>Curtobacterium</taxon>
    </lineage>
</organism>
<accession>A0A4R6DH19</accession>
<evidence type="ECO:0000313" key="2">
    <source>
        <dbReference type="Proteomes" id="UP000295764"/>
    </source>
</evidence>
<dbReference type="RefSeq" id="WP_166645689.1">
    <property type="nucleotide sequence ID" value="NZ_SNVW01000006.1"/>
</dbReference>
<proteinExistence type="predicted"/>
<protein>
    <submittedName>
        <fullName evidence="1">Uncharacterized protein</fullName>
    </submittedName>
</protein>
<name>A0A4R6DH19_9MICO</name>
<evidence type="ECO:0000313" key="1">
    <source>
        <dbReference type="EMBL" id="TDN43971.1"/>
    </source>
</evidence>
<dbReference type="EMBL" id="SNVW01000006">
    <property type="protein sequence ID" value="TDN43971.1"/>
    <property type="molecule type" value="Genomic_DNA"/>
</dbReference>
<sequence>MPRDVTLLCRAPVETRDVAEALLLHDESWGVRALDDGPMVQVCRDATHPVITVLGVRRVDSLDEVQRILPDAPTLGTPLWWVDTVTPAGADGESGITAALEAAMDLDAVCIVHGD</sequence>
<comment type="caution">
    <text evidence="1">The sequence shown here is derived from an EMBL/GenBank/DDBJ whole genome shotgun (WGS) entry which is preliminary data.</text>
</comment>